<name>A0A1I0SIB9_9NOCA</name>
<sequence>MTAGLPSGQSRGVTLRETLPSLLSDTADLLWPSDVHYRSGVLAARGSDSDHLLPDLVDRAGDAAVVRTASGTLVAVVRAVAVVHDHGLLRVVTTGTPSGSRPARARVASRHALARPVPVRLCTAGVCLCPAVDLAADVRAGDVLALVSAAGGAPIAGPVIDLGIQPRGAEPVMVGTRVARTYTVSPLVRPSASLSPRVI</sequence>
<protein>
    <submittedName>
        <fullName evidence="1">Uncharacterized protein</fullName>
    </submittedName>
</protein>
<dbReference type="Proteomes" id="UP000182054">
    <property type="component" value="Unassembled WGS sequence"/>
</dbReference>
<dbReference type="AlphaFoldDB" id="A0A1I0SIB9"/>
<evidence type="ECO:0000313" key="1">
    <source>
        <dbReference type="EMBL" id="SFA39271.1"/>
    </source>
</evidence>
<gene>
    <name evidence="1" type="ORF">SAMN05444374_101277</name>
</gene>
<accession>A0A1I0SIB9</accession>
<evidence type="ECO:0000313" key="2">
    <source>
        <dbReference type="Proteomes" id="UP000182054"/>
    </source>
</evidence>
<reference evidence="1 2" key="1">
    <citation type="submission" date="2016-10" db="EMBL/GenBank/DDBJ databases">
        <authorList>
            <person name="de Groot N.N."/>
        </authorList>
    </citation>
    <scope>NUCLEOTIDE SEQUENCE [LARGE SCALE GENOMIC DNA]</scope>
    <source>
        <strain evidence="1 2">DSM 44908</strain>
    </source>
</reference>
<proteinExistence type="predicted"/>
<organism evidence="1 2">
    <name type="scientific">Rhodococcoides kroppenstedtii</name>
    <dbReference type="NCBI Taxonomy" id="293050"/>
    <lineage>
        <taxon>Bacteria</taxon>
        <taxon>Bacillati</taxon>
        <taxon>Actinomycetota</taxon>
        <taxon>Actinomycetes</taxon>
        <taxon>Mycobacteriales</taxon>
        <taxon>Nocardiaceae</taxon>
        <taxon>Rhodococcoides</taxon>
    </lineage>
</organism>
<dbReference type="EMBL" id="FOJN01000001">
    <property type="protein sequence ID" value="SFA39271.1"/>
    <property type="molecule type" value="Genomic_DNA"/>
</dbReference>